<dbReference type="SUPFAM" id="SSF54928">
    <property type="entry name" value="RNA-binding domain, RBD"/>
    <property type="match status" value="1"/>
</dbReference>
<feature type="compositionally biased region" description="Acidic residues" evidence="3">
    <location>
        <begin position="466"/>
        <end position="478"/>
    </location>
</feature>
<dbReference type="Proteomes" id="UP000799437">
    <property type="component" value="Unassembled WGS sequence"/>
</dbReference>
<feature type="region of interest" description="Disordered" evidence="3">
    <location>
        <begin position="177"/>
        <end position="556"/>
    </location>
</feature>
<feature type="compositionally biased region" description="Basic and acidic residues" evidence="3">
    <location>
        <begin position="236"/>
        <end position="250"/>
    </location>
</feature>
<feature type="compositionally biased region" description="Basic and acidic residues" evidence="3">
    <location>
        <begin position="179"/>
        <end position="193"/>
    </location>
</feature>
<evidence type="ECO:0000256" key="2">
    <source>
        <dbReference type="PROSITE-ProRule" id="PRU00176"/>
    </source>
</evidence>
<dbReference type="PANTHER" id="PTHR23236:SF11">
    <property type="entry name" value="EUKARYOTIC TRANSLATION INITIATION FACTOR 4H"/>
    <property type="match status" value="1"/>
</dbReference>
<evidence type="ECO:0000259" key="4">
    <source>
        <dbReference type="PROSITE" id="PS50102"/>
    </source>
</evidence>
<feature type="compositionally biased region" description="Basic and acidic residues" evidence="3">
    <location>
        <begin position="287"/>
        <end position="329"/>
    </location>
</feature>
<feature type="domain" description="RRM" evidence="4">
    <location>
        <begin position="83"/>
        <end position="179"/>
    </location>
</feature>
<name>A0A6A6WK88_9PEZI</name>
<feature type="region of interest" description="Disordered" evidence="3">
    <location>
        <begin position="21"/>
        <end position="80"/>
    </location>
</feature>
<accession>A0A6A6WK88</accession>
<dbReference type="SMART" id="SM00360">
    <property type="entry name" value="RRM"/>
    <property type="match status" value="1"/>
</dbReference>
<keyword evidence="6" id="KW-1185">Reference proteome</keyword>
<dbReference type="InterPro" id="IPR012677">
    <property type="entry name" value="Nucleotide-bd_a/b_plait_sf"/>
</dbReference>
<dbReference type="GO" id="GO:0003723">
    <property type="term" value="F:RNA binding"/>
    <property type="evidence" value="ECO:0007669"/>
    <property type="project" value="UniProtKB-UniRule"/>
</dbReference>
<dbReference type="GeneID" id="54490878"/>
<feature type="compositionally biased region" description="Basic and acidic residues" evidence="3">
    <location>
        <begin position="264"/>
        <end position="280"/>
    </location>
</feature>
<dbReference type="EMBL" id="ML996565">
    <property type="protein sequence ID" value="KAF2762573.1"/>
    <property type="molecule type" value="Genomic_DNA"/>
</dbReference>
<proteinExistence type="predicted"/>
<dbReference type="PANTHER" id="PTHR23236">
    <property type="entry name" value="EUKARYOTIC TRANSLATION INITIATION FACTOR 4B/4H"/>
    <property type="match status" value="1"/>
</dbReference>
<dbReference type="GO" id="GO:0005730">
    <property type="term" value="C:nucleolus"/>
    <property type="evidence" value="ECO:0007669"/>
    <property type="project" value="TreeGrafter"/>
</dbReference>
<reference evidence="5" key="1">
    <citation type="journal article" date="2020" name="Stud. Mycol.">
        <title>101 Dothideomycetes genomes: a test case for predicting lifestyles and emergence of pathogens.</title>
        <authorList>
            <person name="Haridas S."/>
            <person name="Albert R."/>
            <person name="Binder M."/>
            <person name="Bloem J."/>
            <person name="Labutti K."/>
            <person name="Salamov A."/>
            <person name="Andreopoulos B."/>
            <person name="Baker S."/>
            <person name="Barry K."/>
            <person name="Bills G."/>
            <person name="Bluhm B."/>
            <person name="Cannon C."/>
            <person name="Castanera R."/>
            <person name="Culley D."/>
            <person name="Daum C."/>
            <person name="Ezra D."/>
            <person name="Gonzalez J."/>
            <person name="Henrissat B."/>
            <person name="Kuo A."/>
            <person name="Liang C."/>
            <person name="Lipzen A."/>
            <person name="Lutzoni F."/>
            <person name="Magnuson J."/>
            <person name="Mondo S."/>
            <person name="Nolan M."/>
            <person name="Ohm R."/>
            <person name="Pangilinan J."/>
            <person name="Park H.-J."/>
            <person name="Ramirez L."/>
            <person name="Alfaro M."/>
            <person name="Sun H."/>
            <person name="Tritt A."/>
            <person name="Yoshinaga Y."/>
            <person name="Zwiers L.-H."/>
            <person name="Turgeon B."/>
            <person name="Goodwin S."/>
            <person name="Spatafora J."/>
            <person name="Crous P."/>
            <person name="Grigoriev I."/>
        </authorList>
    </citation>
    <scope>NUCLEOTIDE SEQUENCE</scope>
    <source>
        <strain evidence="5">CBS 121739</strain>
    </source>
</reference>
<dbReference type="InterPro" id="IPR000504">
    <property type="entry name" value="RRM_dom"/>
</dbReference>
<evidence type="ECO:0000256" key="1">
    <source>
        <dbReference type="ARBA" id="ARBA00022884"/>
    </source>
</evidence>
<dbReference type="InterPro" id="IPR035979">
    <property type="entry name" value="RBD_domain_sf"/>
</dbReference>
<dbReference type="RefSeq" id="XP_033605024.1">
    <property type="nucleotide sequence ID" value="XM_033749824.1"/>
</dbReference>
<dbReference type="OrthoDB" id="48651at2759"/>
<dbReference type="Pfam" id="PF00076">
    <property type="entry name" value="RRM_1"/>
    <property type="match status" value="1"/>
</dbReference>
<feature type="compositionally biased region" description="Polar residues" evidence="3">
    <location>
        <begin position="513"/>
        <end position="524"/>
    </location>
</feature>
<evidence type="ECO:0000256" key="3">
    <source>
        <dbReference type="SAM" id="MobiDB-lite"/>
    </source>
</evidence>
<protein>
    <recommendedName>
        <fullName evidence="4">RRM domain-containing protein</fullName>
    </recommendedName>
</protein>
<gene>
    <name evidence="5" type="ORF">EJ05DRAFT_6347</name>
</gene>
<feature type="compositionally biased region" description="Low complexity" evidence="3">
    <location>
        <begin position="368"/>
        <end position="384"/>
    </location>
</feature>
<feature type="compositionally biased region" description="Basic and acidic residues" evidence="3">
    <location>
        <begin position="482"/>
        <end position="498"/>
    </location>
</feature>
<feature type="compositionally biased region" description="Low complexity" evidence="3">
    <location>
        <begin position="341"/>
        <end position="354"/>
    </location>
</feature>
<dbReference type="AlphaFoldDB" id="A0A6A6WK88"/>
<sequence>MAPKKNTQTLSLGEFLNDQALGSWADEMEDMPMPSSESRTGYGRSTGGPTGGWGGDRSGLSEDRGTPSSTPRDALPLPSRPPYTAYVGNLSFEDTLTTDVIGDFFKDEFEKAKASNKDGIGDKILTVTNVRIVTDRFEGKSKGFGYVEFGSVDALKFARDQINGASFYGRELRISVADPPKERSDARDIDWVRKGPPADLPNQRRPSDRGYNRFNDAEPEAGSERGPRRGPPAFEGDGKSRDLDKWERKGPLSPAPGAPGGMREGGRTRGNDLTVRERKQSPAWGEGRSETSRPPRREYQEKPAFEPRAREPTAPELDNQWRSKMRPDATARSPAGTPDVSTPSSPTATPAIPAVRQRLQLQKRTVSESDPSPSSAASDAKASPFGAARPIDTAAREREIEEKKQIALKEKKEADEKAREEKRAKDAVAKSEKKEAASIVEGKEESKEDDTGAGKNYEILRRMNDENAETDNDAEDANGEIVEDKAVKPKEIVRDPPRKPSGQNSWRKPATKSPVSVAQGTTAETLDADGWSTVPEPRSRGKRRGGGNQGARAIAS</sequence>
<dbReference type="Gene3D" id="3.30.70.330">
    <property type="match status" value="1"/>
</dbReference>
<dbReference type="PROSITE" id="PS50102">
    <property type="entry name" value="RRM"/>
    <property type="match status" value="1"/>
</dbReference>
<feature type="compositionally biased region" description="Basic and acidic residues" evidence="3">
    <location>
        <begin position="394"/>
        <end position="465"/>
    </location>
</feature>
<keyword evidence="1 2" id="KW-0694">RNA-binding</keyword>
<feature type="compositionally biased region" description="Gly residues" evidence="3">
    <location>
        <begin position="44"/>
        <end position="57"/>
    </location>
</feature>
<evidence type="ECO:0000313" key="6">
    <source>
        <dbReference type="Proteomes" id="UP000799437"/>
    </source>
</evidence>
<evidence type="ECO:0000313" key="5">
    <source>
        <dbReference type="EMBL" id="KAF2762573.1"/>
    </source>
</evidence>
<organism evidence="5 6">
    <name type="scientific">Pseudovirgaria hyperparasitica</name>
    <dbReference type="NCBI Taxonomy" id="470096"/>
    <lineage>
        <taxon>Eukaryota</taxon>
        <taxon>Fungi</taxon>
        <taxon>Dikarya</taxon>
        <taxon>Ascomycota</taxon>
        <taxon>Pezizomycotina</taxon>
        <taxon>Dothideomycetes</taxon>
        <taxon>Dothideomycetes incertae sedis</taxon>
        <taxon>Acrospermales</taxon>
        <taxon>Acrospermaceae</taxon>
        <taxon>Pseudovirgaria</taxon>
    </lineage>
</organism>